<evidence type="ECO:0000256" key="3">
    <source>
        <dbReference type="SAM" id="MobiDB-lite"/>
    </source>
</evidence>
<feature type="region of interest" description="Disordered" evidence="3">
    <location>
        <begin position="105"/>
        <end position="134"/>
    </location>
</feature>
<dbReference type="InterPro" id="IPR012340">
    <property type="entry name" value="NA-bd_OB-fold"/>
</dbReference>
<evidence type="ECO:0000256" key="2">
    <source>
        <dbReference type="PROSITE-ProRule" id="PRU00252"/>
    </source>
</evidence>
<evidence type="ECO:0000313" key="5">
    <source>
        <dbReference type="Proteomes" id="UP000555564"/>
    </source>
</evidence>
<keyword evidence="5" id="KW-1185">Reference proteome</keyword>
<dbReference type="EMBL" id="JACHIU010000001">
    <property type="protein sequence ID" value="MBB6473463.1"/>
    <property type="molecule type" value="Genomic_DNA"/>
</dbReference>
<proteinExistence type="predicted"/>
<dbReference type="RefSeq" id="WP_184981225.1">
    <property type="nucleotide sequence ID" value="NZ_BAAALO010000079.1"/>
</dbReference>
<dbReference type="Proteomes" id="UP000555564">
    <property type="component" value="Unassembled WGS sequence"/>
</dbReference>
<dbReference type="Gene3D" id="2.40.50.140">
    <property type="entry name" value="Nucleic acid-binding proteins"/>
    <property type="match status" value="1"/>
</dbReference>
<organism evidence="4 5">
    <name type="scientific">Sphaerisporangium rubeum</name>
    <dbReference type="NCBI Taxonomy" id="321317"/>
    <lineage>
        <taxon>Bacteria</taxon>
        <taxon>Bacillati</taxon>
        <taxon>Actinomycetota</taxon>
        <taxon>Actinomycetes</taxon>
        <taxon>Streptosporangiales</taxon>
        <taxon>Streptosporangiaceae</taxon>
        <taxon>Sphaerisporangium</taxon>
    </lineage>
</organism>
<dbReference type="PROSITE" id="PS50935">
    <property type="entry name" value="SSB"/>
    <property type="match status" value="1"/>
</dbReference>
<dbReference type="SUPFAM" id="SSF50249">
    <property type="entry name" value="Nucleic acid-binding proteins"/>
    <property type="match status" value="1"/>
</dbReference>
<protein>
    <submittedName>
        <fullName evidence="4">Single-strand DNA-binding protein</fullName>
    </submittedName>
</protein>
<dbReference type="AlphaFoldDB" id="A0A7X0M687"/>
<name>A0A7X0M687_9ACTN</name>
<feature type="compositionally biased region" description="Low complexity" evidence="3">
    <location>
        <begin position="105"/>
        <end position="119"/>
    </location>
</feature>
<sequence length="134" mass="14402">MHRNEVRLVGRVSKPPRTRDLPSGDSVLTWGMAVRRPQGHRSGKKSDGIACVTFDPQVAAEVARWSVNDIVSVEGALHHRYWPGSSAPASTYEVEVHHAEVFSAPPTAAPFSTPLPATTRPGTPSGESPAGERE</sequence>
<dbReference type="InterPro" id="IPR000424">
    <property type="entry name" value="Primosome_PriB/ssb"/>
</dbReference>
<keyword evidence="1 2" id="KW-0238">DNA-binding</keyword>
<comment type="caution">
    <text evidence="4">The sequence shown here is derived from an EMBL/GenBank/DDBJ whole genome shotgun (WGS) entry which is preliminary data.</text>
</comment>
<dbReference type="GO" id="GO:0003697">
    <property type="term" value="F:single-stranded DNA binding"/>
    <property type="evidence" value="ECO:0007669"/>
    <property type="project" value="InterPro"/>
</dbReference>
<evidence type="ECO:0000313" key="4">
    <source>
        <dbReference type="EMBL" id="MBB6473463.1"/>
    </source>
</evidence>
<feature type="region of interest" description="Disordered" evidence="3">
    <location>
        <begin position="1"/>
        <end position="25"/>
    </location>
</feature>
<dbReference type="Pfam" id="PF00436">
    <property type="entry name" value="SSB"/>
    <property type="match status" value="1"/>
</dbReference>
<reference evidence="4 5" key="1">
    <citation type="submission" date="2020-08" db="EMBL/GenBank/DDBJ databases">
        <title>Sequencing the genomes of 1000 actinobacteria strains.</title>
        <authorList>
            <person name="Klenk H.-P."/>
        </authorList>
    </citation>
    <scope>NUCLEOTIDE SEQUENCE [LARGE SCALE GENOMIC DNA]</scope>
    <source>
        <strain evidence="4 5">DSM 44936</strain>
    </source>
</reference>
<evidence type="ECO:0000256" key="1">
    <source>
        <dbReference type="ARBA" id="ARBA00023125"/>
    </source>
</evidence>
<accession>A0A7X0M687</accession>
<gene>
    <name evidence="4" type="ORF">BJ992_002894</name>
</gene>